<dbReference type="Proteomes" id="UP000501427">
    <property type="component" value="Chromosome"/>
</dbReference>
<evidence type="ECO:0000313" key="3">
    <source>
        <dbReference type="EMBL" id="QJT21343.1"/>
    </source>
</evidence>
<gene>
    <name evidence="3" type="ORF">E4184_07740</name>
</gene>
<evidence type="ECO:0000313" key="4">
    <source>
        <dbReference type="Proteomes" id="UP000501427"/>
    </source>
</evidence>
<keyword evidence="1" id="KW-1133">Transmembrane helix</keyword>
<evidence type="ECO:0000256" key="1">
    <source>
        <dbReference type="SAM" id="Phobius"/>
    </source>
</evidence>
<keyword evidence="1" id="KW-0812">Transmembrane</keyword>
<feature type="transmembrane region" description="Helical" evidence="1">
    <location>
        <begin position="39"/>
        <end position="59"/>
    </location>
</feature>
<protein>
    <submittedName>
        <fullName evidence="3">DUF3955 domain-containing protein</fullName>
    </submittedName>
</protein>
<organism evidence="3 4">
    <name type="scientific">Aeromonas media</name>
    <dbReference type="NCBI Taxonomy" id="651"/>
    <lineage>
        <taxon>Bacteria</taxon>
        <taxon>Pseudomonadati</taxon>
        <taxon>Pseudomonadota</taxon>
        <taxon>Gammaproteobacteria</taxon>
        <taxon>Aeromonadales</taxon>
        <taxon>Aeromonadaceae</taxon>
        <taxon>Aeromonas</taxon>
    </lineage>
</organism>
<evidence type="ECO:0000259" key="2">
    <source>
        <dbReference type="Pfam" id="PF13127"/>
    </source>
</evidence>
<sequence>MTTTIGALLILAGLGCFVAFNLLGTTVDAQGFLHEPFALLPLGYLLLFTGMVLSLLPLLRRALAKGEENRP</sequence>
<dbReference type="RefSeq" id="WP_139746071.1">
    <property type="nucleotide sequence ID" value="NZ_CAWPJG010000001.1"/>
</dbReference>
<feature type="domain" description="DUF3955" evidence="2">
    <location>
        <begin position="3"/>
        <end position="53"/>
    </location>
</feature>
<reference evidence="3 4" key="1">
    <citation type="submission" date="2019-03" db="EMBL/GenBank/DDBJ databases">
        <title>Novel transposon Tn6433 accelerates the dissemination of tet(E) in Aeromonas from aerobic biofilm under oxytetracycline stress.</title>
        <authorList>
            <person name="Shi Y."/>
            <person name="Tian Z."/>
            <person name="Zhang Y."/>
            <person name="Zhang H."/>
            <person name="Yang M."/>
        </authorList>
    </citation>
    <scope>NUCLEOTIDE SEQUENCE [LARGE SCALE GENOMIC DNA]</scope>
    <source>
        <strain evidence="3 4">T0.1-19</strain>
    </source>
</reference>
<accession>A0A6M4YQ36</accession>
<keyword evidence="1" id="KW-0472">Membrane</keyword>
<name>A0A6M4YQ36_AERME</name>
<dbReference type="AlphaFoldDB" id="A0A6M4YQ36"/>
<dbReference type="InterPro" id="IPR025016">
    <property type="entry name" value="DUF3955"/>
</dbReference>
<dbReference type="Pfam" id="PF13127">
    <property type="entry name" value="DUF3955"/>
    <property type="match status" value="1"/>
</dbReference>
<proteinExistence type="predicted"/>
<dbReference type="EMBL" id="CP038441">
    <property type="protein sequence ID" value="QJT21343.1"/>
    <property type="molecule type" value="Genomic_DNA"/>
</dbReference>